<evidence type="ECO:0000256" key="1">
    <source>
        <dbReference type="ARBA" id="ARBA00012346"/>
    </source>
</evidence>
<keyword evidence="6" id="KW-1185">Reference proteome</keyword>
<comment type="caution">
    <text evidence="5">The sequence shown here is derived from an EMBL/GenBank/DDBJ whole genome shotgun (WGS) entry which is preliminary data.</text>
</comment>
<dbReference type="AlphaFoldDB" id="A0A834Y4J7"/>
<evidence type="ECO:0000256" key="3">
    <source>
        <dbReference type="PIRSR" id="PIRSR617939-1"/>
    </source>
</evidence>
<reference evidence="5 6" key="1">
    <citation type="submission" date="2020-08" db="EMBL/GenBank/DDBJ databases">
        <title>Aphidius gifuensis genome sequencing and assembly.</title>
        <authorList>
            <person name="Du Z."/>
        </authorList>
    </citation>
    <scope>NUCLEOTIDE SEQUENCE [LARGE SCALE GENOMIC DNA]</scope>
    <source>
        <strain evidence="5">YNYX2018</strain>
        <tissue evidence="5">Adults</tissue>
    </source>
</reference>
<dbReference type="InterPro" id="IPR036568">
    <property type="entry name" value="GGCT-like_sf"/>
</dbReference>
<dbReference type="OrthoDB" id="2924818at2759"/>
<dbReference type="PANTHER" id="PTHR12935">
    <property type="entry name" value="GAMMA-GLUTAMYLCYCLOTRANSFERASE"/>
    <property type="match status" value="1"/>
</dbReference>
<organism evidence="5 6">
    <name type="scientific">Aphidius gifuensis</name>
    <name type="common">Parasitoid wasp</name>
    <dbReference type="NCBI Taxonomy" id="684658"/>
    <lineage>
        <taxon>Eukaryota</taxon>
        <taxon>Metazoa</taxon>
        <taxon>Ecdysozoa</taxon>
        <taxon>Arthropoda</taxon>
        <taxon>Hexapoda</taxon>
        <taxon>Insecta</taxon>
        <taxon>Pterygota</taxon>
        <taxon>Neoptera</taxon>
        <taxon>Endopterygota</taxon>
        <taxon>Hymenoptera</taxon>
        <taxon>Apocrita</taxon>
        <taxon>Ichneumonoidea</taxon>
        <taxon>Braconidae</taxon>
        <taxon>Aphidiinae</taxon>
        <taxon>Aphidius</taxon>
    </lineage>
</organism>
<feature type="binding site" evidence="4">
    <location>
        <position position="134"/>
    </location>
    <ligand>
        <name>substrate</name>
    </ligand>
</feature>
<dbReference type="Pfam" id="PF13772">
    <property type="entry name" value="AIG2_2"/>
    <property type="match status" value="1"/>
</dbReference>
<dbReference type="CDD" id="cd06661">
    <property type="entry name" value="GGCT_like"/>
    <property type="match status" value="1"/>
</dbReference>
<gene>
    <name evidence="5" type="ORF">HCN44_002038</name>
</gene>
<proteinExistence type="predicted"/>
<accession>A0A834Y4J7</accession>
<dbReference type="Proteomes" id="UP000639338">
    <property type="component" value="Unassembled WGS sequence"/>
</dbReference>
<sequence length="170" mass="19545">MSNKFLYFAYGSNLLDKRIHINNPTAQRQDIGRIENFRLDFMRFSNRWKGASATIVPTPGAHVWGAIWEIGIENLKDLDQQEGVNDGLYFPLDVDVANLVGKKYRCRVYQQCNNPKENIDLSHLPKERQPSLVYLSTMIKGAEQSNIPSDYINKLKLIKHNNYFGQVDIG</sequence>
<dbReference type="Gene3D" id="3.10.490.10">
    <property type="entry name" value="Gamma-glutamyl cyclotransferase-like"/>
    <property type="match status" value="1"/>
</dbReference>
<protein>
    <recommendedName>
        <fullName evidence="1">gamma-glutamylcyclotransferase</fullName>
        <ecNumber evidence="1">4.3.2.9</ecNumber>
    </recommendedName>
</protein>
<dbReference type="InterPro" id="IPR017939">
    <property type="entry name" value="G-Glutamylcylcotransferase"/>
</dbReference>
<evidence type="ECO:0000256" key="4">
    <source>
        <dbReference type="PIRSR" id="PIRSR617939-2"/>
    </source>
</evidence>
<dbReference type="SUPFAM" id="SSF110857">
    <property type="entry name" value="Gamma-glutamyl cyclotransferase-like"/>
    <property type="match status" value="1"/>
</dbReference>
<dbReference type="EMBL" id="JACMRX010000001">
    <property type="protein sequence ID" value="KAF7996406.1"/>
    <property type="molecule type" value="Genomic_DNA"/>
</dbReference>
<keyword evidence="2" id="KW-0456">Lyase</keyword>
<dbReference type="EC" id="4.3.2.9" evidence="1"/>
<evidence type="ECO:0000313" key="5">
    <source>
        <dbReference type="EMBL" id="KAF7996406.1"/>
    </source>
</evidence>
<evidence type="ECO:0000256" key="2">
    <source>
        <dbReference type="ARBA" id="ARBA00023239"/>
    </source>
</evidence>
<dbReference type="GO" id="GO:0003839">
    <property type="term" value="F:gamma-glutamylcyclotransferase activity"/>
    <property type="evidence" value="ECO:0007669"/>
    <property type="project" value="UniProtKB-EC"/>
</dbReference>
<feature type="active site" description="Proton acceptor" evidence="3">
    <location>
        <position position="82"/>
    </location>
</feature>
<evidence type="ECO:0000313" key="6">
    <source>
        <dbReference type="Proteomes" id="UP000639338"/>
    </source>
</evidence>
<feature type="binding site" evidence="4">
    <location>
        <begin position="7"/>
        <end position="12"/>
    </location>
    <ligand>
        <name>substrate</name>
    </ligand>
</feature>
<name>A0A834Y4J7_APHGI</name>
<dbReference type="PANTHER" id="PTHR12935:SF0">
    <property type="entry name" value="GAMMA-GLUTAMYLCYCLOTRANSFERASE"/>
    <property type="match status" value="1"/>
</dbReference>
<dbReference type="InterPro" id="IPR013024">
    <property type="entry name" value="GGCT-like"/>
</dbReference>